<dbReference type="InterPro" id="IPR012349">
    <property type="entry name" value="Split_barrel_FMN-bd"/>
</dbReference>
<dbReference type="SUPFAM" id="SSF50475">
    <property type="entry name" value="FMN-binding split barrel"/>
    <property type="match status" value="1"/>
</dbReference>
<protein>
    <submittedName>
        <fullName evidence="1">Uncharacterized protein</fullName>
    </submittedName>
</protein>
<dbReference type="Proteomes" id="UP000481583">
    <property type="component" value="Unassembled WGS sequence"/>
</dbReference>
<evidence type="ECO:0000313" key="1">
    <source>
        <dbReference type="EMBL" id="NGN64953.1"/>
    </source>
</evidence>
<gene>
    <name evidence="1" type="ORF">G5C51_13730</name>
</gene>
<dbReference type="AlphaFoldDB" id="A0A6G4TYQ5"/>
<sequence>MWPSIPARPHPWRWNYRHGRPGRGSRWKVFHRCAVATGHDTLRWLRPRHRRPPRRQELRDGDTLLISVTAGRRKTRNIELDPRVSLTVAIWARTRRAKRRRRPG</sequence>
<organism evidence="1 2">
    <name type="scientific">Streptomyces coryli</name>
    <dbReference type="NCBI Taxonomy" id="1128680"/>
    <lineage>
        <taxon>Bacteria</taxon>
        <taxon>Bacillati</taxon>
        <taxon>Actinomycetota</taxon>
        <taxon>Actinomycetes</taxon>
        <taxon>Kitasatosporales</taxon>
        <taxon>Streptomycetaceae</taxon>
        <taxon>Streptomyces</taxon>
    </lineage>
</organism>
<reference evidence="1 2" key="1">
    <citation type="submission" date="2020-02" db="EMBL/GenBank/DDBJ databases">
        <title>Whole-genome analyses of novel actinobacteria.</title>
        <authorList>
            <person name="Sahin N."/>
        </authorList>
    </citation>
    <scope>NUCLEOTIDE SEQUENCE [LARGE SCALE GENOMIC DNA]</scope>
    <source>
        <strain evidence="1 2">A7024</strain>
    </source>
</reference>
<proteinExistence type="predicted"/>
<dbReference type="Gene3D" id="2.30.110.10">
    <property type="entry name" value="Electron Transport, Fmn-binding Protein, Chain A"/>
    <property type="match status" value="1"/>
</dbReference>
<accession>A0A6G4TYQ5</accession>
<dbReference type="EMBL" id="JAAKZV010000048">
    <property type="protein sequence ID" value="NGN64953.1"/>
    <property type="molecule type" value="Genomic_DNA"/>
</dbReference>
<name>A0A6G4TYQ5_9ACTN</name>
<keyword evidence="2" id="KW-1185">Reference proteome</keyword>
<comment type="caution">
    <text evidence="1">The sequence shown here is derived from an EMBL/GenBank/DDBJ whole genome shotgun (WGS) entry which is preliminary data.</text>
</comment>
<evidence type="ECO:0000313" key="2">
    <source>
        <dbReference type="Proteomes" id="UP000481583"/>
    </source>
</evidence>